<feature type="non-terminal residue" evidence="1">
    <location>
        <position position="1"/>
    </location>
</feature>
<comment type="caution">
    <text evidence="1">The sequence shown here is derived from an EMBL/GenBank/DDBJ whole genome shotgun (WGS) entry which is preliminary data.</text>
</comment>
<dbReference type="Proteomes" id="UP000789920">
    <property type="component" value="Unassembled WGS sequence"/>
</dbReference>
<feature type="non-terminal residue" evidence="1">
    <location>
        <position position="63"/>
    </location>
</feature>
<organism evidence="1 2">
    <name type="scientific">Racocetra persica</name>
    <dbReference type="NCBI Taxonomy" id="160502"/>
    <lineage>
        <taxon>Eukaryota</taxon>
        <taxon>Fungi</taxon>
        <taxon>Fungi incertae sedis</taxon>
        <taxon>Mucoromycota</taxon>
        <taxon>Glomeromycotina</taxon>
        <taxon>Glomeromycetes</taxon>
        <taxon>Diversisporales</taxon>
        <taxon>Gigasporaceae</taxon>
        <taxon>Racocetra</taxon>
    </lineage>
</organism>
<gene>
    <name evidence="1" type="ORF">RPERSI_LOCUS21393</name>
</gene>
<name>A0ACA9RNQ3_9GLOM</name>
<proteinExistence type="predicted"/>
<sequence>TEGEKIVEEIMEDVEEIVGETMEDIAEIAVAAESTDVVEEEQIFEQFDIDNNLYKKYINDQLI</sequence>
<protein>
    <submittedName>
        <fullName evidence="1">11320_t:CDS:1</fullName>
    </submittedName>
</protein>
<accession>A0ACA9RNQ3</accession>
<reference evidence="1" key="1">
    <citation type="submission" date="2021-06" db="EMBL/GenBank/DDBJ databases">
        <authorList>
            <person name="Kallberg Y."/>
            <person name="Tangrot J."/>
            <person name="Rosling A."/>
        </authorList>
    </citation>
    <scope>NUCLEOTIDE SEQUENCE</scope>
    <source>
        <strain evidence="1">MA461A</strain>
    </source>
</reference>
<evidence type="ECO:0000313" key="2">
    <source>
        <dbReference type="Proteomes" id="UP000789920"/>
    </source>
</evidence>
<evidence type="ECO:0000313" key="1">
    <source>
        <dbReference type="EMBL" id="CAG8802799.1"/>
    </source>
</evidence>
<dbReference type="EMBL" id="CAJVQC010062579">
    <property type="protein sequence ID" value="CAG8802799.1"/>
    <property type="molecule type" value="Genomic_DNA"/>
</dbReference>
<keyword evidence="2" id="KW-1185">Reference proteome</keyword>